<dbReference type="EMBL" id="WEIA01000028">
    <property type="protein sequence ID" value="NLR24301.1"/>
    <property type="molecule type" value="Genomic_DNA"/>
</dbReference>
<keyword evidence="5" id="KW-1185">Reference proteome</keyword>
<name>A0A8I2HCS6_9GAMM</name>
<dbReference type="SUPFAM" id="SSF53850">
    <property type="entry name" value="Periplasmic binding protein-like II"/>
    <property type="match status" value="1"/>
</dbReference>
<evidence type="ECO:0000313" key="2">
    <source>
        <dbReference type="EMBL" id="NLR24301.1"/>
    </source>
</evidence>
<dbReference type="Proteomes" id="UP001304419">
    <property type="component" value="Chromosome 1"/>
</dbReference>
<dbReference type="RefSeq" id="WP_010607685.1">
    <property type="nucleotide sequence ID" value="NZ_CBCSDF010000030.1"/>
</dbReference>
<organism evidence="2 4">
    <name type="scientific">Pseudoalteromonas maricaloris</name>
    <dbReference type="NCBI Taxonomy" id="184924"/>
    <lineage>
        <taxon>Bacteria</taxon>
        <taxon>Pseudomonadati</taxon>
        <taxon>Pseudomonadota</taxon>
        <taxon>Gammaproteobacteria</taxon>
        <taxon>Alteromonadales</taxon>
        <taxon>Pseudoalteromonadaceae</taxon>
        <taxon>Pseudoalteromonas</taxon>
    </lineage>
</organism>
<dbReference type="Proteomes" id="UP000646877">
    <property type="component" value="Unassembled WGS sequence"/>
</dbReference>
<reference evidence="3 5" key="2">
    <citation type="submission" date="2023-10" db="EMBL/GenBank/DDBJ databases">
        <title>To unveil natural product biosynthetic capacity in Pseudoalteromonas.</title>
        <authorList>
            <person name="Wang J."/>
        </authorList>
    </citation>
    <scope>NUCLEOTIDE SEQUENCE [LARGE SCALE GENOMIC DNA]</scope>
    <source>
        <strain evidence="3 5">DSM 15914</strain>
    </source>
</reference>
<proteinExistence type="predicted"/>
<evidence type="ECO:0000313" key="4">
    <source>
        <dbReference type="Proteomes" id="UP000646877"/>
    </source>
</evidence>
<feature type="chain" id="PRO_5034409986" evidence="1">
    <location>
        <begin position="18"/>
        <end position="285"/>
    </location>
</feature>
<protein>
    <submittedName>
        <fullName evidence="2">Transporter substrate-binding domain-containing protein</fullName>
    </submittedName>
</protein>
<accession>A0A8I2HCS6</accession>
<keyword evidence="1" id="KW-0732">Signal</keyword>
<sequence>MKYLLLMLLLFGACCNAKILLISNEPADEQRLFSKQAHSLESDTNNLLLNQFGRDYFDFNIVTPTKLNQLLASEEPVCAVSRLKTPSRQQAFLFTIPIHLYPSHRLYYFKQHTPMDASLVNATGKLKSLASLMAYYPQTTIIKEVGKSYGNTIDSALALLEPKNVAIRPYKTSAQTIMEQFSAGKVDFILAYPAIFQQSFPKDKAHLVGSLPIANNLPHLEGHIACSHTQETRAFIDKANQMIRALYSTSTYLTTHLKYLPKQDHALITRRLAMLSAKYQHTPAK</sequence>
<gene>
    <name evidence="2" type="ORF">F9Y85_23910</name>
    <name evidence="3" type="ORF">R5H13_03690</name>
</gene>
<dbReference type="EMBL" id="CP137578">
    <property type="protein sequence ID" value="WOX29387.1"/>
    <property type="molecule type" value="Genomic_DNA"/>
</dbReference>
<reference evidence="2" key="1">
    <citation type="submission" date="2019-10" db="EMBL/GenBank/DDBJ databases">
        <authorList>
            <person name="Paulsen S."/>
        </authorList>
    </citation>
    <scope>NUCLEOTIDE SEQUENCE</scope>
    <source>
        <strain evidence="2">LMG 19692</strain>
    </source>
</reference>
<feature type="signal peptide" evidence="1">
    <location>
        <begin position="1"/>
        <end position="17"/>
    </location>
</feature>
<evidence type="ECO:0000256" key="1">
    <source>
        <dbReference type="SAM" id="SignalP"/>
    </source>
</evidence>
<evidence type="ECO:0000313" key="3">
    <source>
        <dbReference type="EMBL" id="WOX29387.1"/>
    </source>
</evidence>
<dbReference type="AlphaFoldDB" id="A0A8I2HCS6"/>
<evidence type="ECO:0000313" key="5">
    <source>
        <dbReference type="Proteomes" id="UP001304419"/>
    </source>
</evidence>
<dbReference type="Gene3D" id="3.40.190.10">
    <property type="entry name" value="Periplasmic binding protein-like II"/>
    <property type="match status" value="1"/>
</dbReference>